<comment type="similarity">
    <text evidence="1">Belongs to the 'GDXG' lipolytic enzyme family.</text>
</comment>
<accession>A0A9Q4C2R4</accession>
<name>A0A9Q4C2R4_9EURY</name>
<proteinExistence type="inferred from homology"/>
<dbReference type="PANTHER" id="PTHR48081:SF8">
    <property type="entry name" value="ALPHA_BETA HYDROLASE FOLD-3 DOMAIN-CONTAINING PROTEIN-RELATED"/>
    <property type="match status" value="1"/>
</dbReference>
<dbReference type="GO" id="GO:0016787">
    <property type="term" value="F:hydrolase activity"/>
    <property type="evidence" value="ECO:0007669"/>
    <property type="project" value="UniProtKB-KW"/>
</dbReference>
<dbReference type="RefSeq" id="WP_266085408.1">
    <property type="nucleotide sequence ID" value="NZ_RKLV01000001.1"/>
</dbReference>
<organism evidence="4 5">
    <name type="scientific">Halorutilus salinus</name>
    <dbReference type="NCBI Taxonomy" id="2487751"/>
    <lineage>
        <taxon>Archaea</taxon>
        <taxon>Methanobacteriati</taxon>
        <taxon>Methanobacteriota</taxon>
        <taxon>Stenosarchaea group</taxon>
        <taxon>Halobacteria</taxon>
        <taxon>Halorutilales</taxon>
        <taxon>Halorutilaceae</taxon>
        <taxon>Halorutilus</taxon>
    </lineage>
</organism>
<evidence type="ECO:0000256" key="1">
    <source>
        <dbReference type="ARBA" id="ARBA00010515"/>
    </source>
</evidence>
<dbReference type="Gene3D" id="3.40.50.1820">
    <property type="entry name" value="alpha/beta hydrolase"/>
    <property type="match status" value="1"/>
</dbReference>
<reference evidence="4" key="1">
    <citation type="submission" date="2022-09" db="EMBL/GenBank/DDBJ databases">
        <title>Haloadaptaus new haloarchaeum isolated from saline soil.</title>
        <authorList>
            <person name="Duran-Viseras A."/>
            <person name="Sanchez-Porro C."/>
            <person name="Ventosa A."/>
        </authorList>
    </citation>
    <scope>NUCLEOTIDE SEQUENCE</scope>
    <source>
        <strain evidence="4">F3-133</strain>
    </source>
</reference>
<sequence length="307" mass="33463">MSYEAGRGELDPQVESVLEMVNSIDFALSDYPPEEARDMMERMAEMSTADPVDVDDVREETTGEGDGVGVRVYEPEDAPATVVFFHGGGFVVGSLETHDSLCRLLADRSGLRVVSVDYRLAPEHPFPSAVEDAYEATKWAANRYDGAVGVAGDSAGGTLSAVVSLIARDRGMPDVDHQTLLYPATAYDEPMPSRSENASGYFLEASDMMWFASLYVGSDIHARNPYAFPLRASDHTDLPRAHVVTAGYDPLRDEGAEYARVLDEAGNDVTHTHYPSLVHGFLNMEGLVDRAYDAVDEVADETRDALV</sequence>
<evidence type="ECO:0000259" key="3">
    <source>
        <dbReference type="Pfam" id="PF07859"/>
    </source>
</evidence>
<dbReference type="InterPro" id="IPR050300">
    <property type="entry name" value="GDXG_lipolytic_enzyme"/>
</dbReference>
<dbReference type="PANTHER" id="PTHR48081">
    <property type="entry name" value="AB HYDROLASE SUPERFAMILY PROTEIN C4A8.06C"/>
    <property type="match status" value="1"/>
</dbReference>
<dbReference type="AlphaFoldDB" id="A0A9Q4C2R4"/>
<dbReference type="EMBL" id="RKLV01000001">
    <property type="protein sequence ID" value="MCX2817889.1"/>
    <property type="molecule type" value="Genomic_DNA"/>
</dbReference>
<protein>
    <submittedName>
        <fullName evidence="4">Alpha/beta hydrolase</fullName>
    </submittedName>
</protein>
<gene>
    <name evidence="4" type="ORF">EGH25_00740</name>
</gene>
<dbReference type="Pfam" id="PF07859">
    <property type="entry name" value="Abhydrolase_3"/>
    <property type="match status" value="1"/>
</dbReference>
<dbReference type="InterPro" id="IPR002168">
    <property type="entry name" value="Lipase_GDXG_HIS_AS"/>
</dbReference>
<comment type="caution">
    <text evidence="4">The sequence shown here is derived from an EMBL/GenBank/DDBJ whole genome shotgun (WGS) entry which is preliminary data.</text>
</comment>
<dbReference type="SUPFAM" id="SSF53474">
    <property type="entry name" value="alpha/beta-Hydrolases"/>
    <property type="match status" value="1"/>
</dbReference>
<feature type="domain" description="Alpha/beta hydrolase fold-3" evidence="3">
    <location>
        <begin position="82"/>
        <end position="282"/>
    </location>
</feature>
<dbReference type="InterPro" id="IPR013094">
    <property type="entry name" value="AB_hydrolase_3"/>
</dbReference>
<dbReference type="Proteomes" id="UP001149411">
    <property type="component" value="Unassembled WGS sequence"/>
</dbReference>
<evidence type="ECO:0000256" key="2">
    <source>
        <dbReference type="ARBA" id="ARBA00022801"/>
    </source>
</evidence>
<evidence type="ECO:0000313" key="5">
    <source>
        <dbReference type="Proteomes" id="UP001149411"/>
    </source>
</evidence>
<evidence type="ECO:0000313" key="4">
    <source>
        <dbReference type="EMBL" id="MCX2817889.1"/>
    </source>
</evidence>
<dbReference type="InterPro" id="IPR029058">
    <property type="entry name" value="AB_hydrolase_fold"/>
</dbReference>
<keyword evidence="2 4" id="KW-0378">Hydrolase</keyword>
<dbReference type="PROSITE" id="PS01173">
    <property type="entry name" value="LIPASE_GDXG_HIS"/>
    <property type="match status" value="1"/>
</dbReference>
<keyword evidence="5" id="KW-1185">Reference proteome</keyword>